<evidence type="ECO:0000256" key="1">
    <source>
        <dbReference type="SAM" id="MobiDB-lite"/>
    </source>
</evidence>
<name>A0ABV9SRZ5_9ACTN</name>
<keyword evidence="4" id="KW-1185">Reference proteome</keyword>
<sequence length="218" mass="23181">MRGLLAGAAVGLLVLAGCGGAQPGDARPSPSAAEETSQAPVQGVEPTPPIALDTVCDLLIDQSAMPHDGELEYIDARGESGEFWAGCHIEPADWPAALEFGHAARDDLALQFANEAALGVAGHEPYETGRPAADYLTDARSDFLPVPPEGWPDAAAGLDGLEEGHWYEFVFVAELPQSWIEHRIQFFVPGSDGGDLEDYREPAYEAFTAYMDALAAEL</sequence>
<feature type="region of interest" description="Disordered" evidence="1">
    <location>
        <begin position="23"/>
        <end position="47"/>
    </location>
</feature>
<dbReference type="RefSeq" id="WP_344141317.1">
    <property type="nucleotide sequence ID" value="NZ_BAAAQI010000002.1"/>
</dbReference>
<comment type="caution">
    <text evidence="3">The sequence shown here is derived from an EMBL/GenBank/DDBJ whole genome shotgun (WGS) entry which is preliminary data.</text>
</comment>
<evidence type="ECO:0000256" key="2">
    <source>
        <dbReference type="SAM" id="SignalP"/>
    </source>
</evidence>
<protein>
    <submittedName>
        <fullName evidence="3">Uncharacterized protein</fullName>
    </submittedName>
</protein>
<dbReference type="PROSITE" id="PS51257">
    <property type="entry name" value="PROKAR_LIPOPROTEIN"/>
    <property type="match status" value="1"/>
</dbReference>
<organism evidence="3 4">
    <name type="scientific">Streptomonospora arabica</name>
    <dbReference type="NCBI Taxonomy" id="412417"/>
    <lineage>
        <taxon>Bacteria</taxon>
        <taxon>Bacillati</taxon>
        <taxon>Actinomycetota</taxon>
        <taxon>Actinomycetes</taxon>
        <taxon>Streptosporangiales</taxon>
        <taxon>Nocardiopsidaceae</taxon>
        <taxon>Streptomonospora</taxon>
    </lineage>
</organism>
<feature type="signal peptide" evidence="2">
    <location>
        <begin position="1"/>
        <end position="23"/>
    </location>
</feature>
<evidence type="ECO:0000313" key="4">
    <source>
        <dbReference type="Proteomes" id="UP001595858"/>
    </source>
</evidence>
<gene>
    <name evidence="3" type="ORF">ACFPCZ_20800</name>
</gene>
<feature type="chain" id="PRO_5047500476" evidence="2">
    <location>
        <begin position="24"/>
        <end position="218"/>
    </location>
</feature>
<evidence type="ECO:0000313" key="3">
    <source>
        <dbReference type="EMBL" id="MFC4869080.1"/>
    </source>
</evidence>
<accession>A0ABV9SRZ5</accession>
<reference evidence="4" key="1">
    <citation type="journal article" date="2019" name="Int. J. Syst. Evol. Microbiol.">
        <title>The Global Catalogue of Microorganisms (GCM) 10K type strain sequencing project: providing services to taxonomists for standard genome sequencing and annotation.</title>
        <authorList>
            <consortium name="The Broad Institute Genomics Platform"/>
            <consortium name="The Broad Institute Genome Sequencing Center for Infectious Disease"/>
            <person name="Wu L."/>
            <person name="Ma J."/>
        </authorList>
    </citation>
    <scope>NUCLEOTIDE SEQUENCE [LARGE SCALE GENOMIC DNA]</scope>
    <source>
        <strain evidence="4">CGMCC 4.7304</strain>
    </source>
</reference>
<proteinExistence type="predicted"/>
<dbReference type="EMBL" id="JBHSIY010000026">
    <property type="protein sequence ID" value="MFC4869080.1"/>
    <property type="molecule type" value="Genomic_DNA"/>
</dbReference>
<keyword evidence="2" id="KW-0732">Signal</keyword>
<dbReference type="Proteomes" id="UP001595858">
    <property type="component" value="Unassembled WGS sequence"/>
</dbReference>